<keyword evidence="3" id="KW-1185">Reference proteome</keyword>
<feature type="region of interest" description="Disordered" evidence="1">
    <location>
        <begin position="31"/>
        <end position="78"/>
    </location>
</feature>
<accession>A0AAD1S8X2</accession>
<evidence type="ECO:0000313" key="3">
    <source>
        <dbReference type="Proteomes" id="UP001295444"/>
    </source>
</evidence>
<gene>
    <name evidence="2" type="ORF">PECUL_23A048115</name>
</gene>
<feature type="non-terminal residue" evidence="2">
    <location>
        <position position="78"/>
    </location>
</feature>
<protein>
    <submittedName>
        <fullName evidence="2">Uncharacterized protein</fullName>
    </submittedName>
</protein>
<evidence type="ECO:0000256" key="1">
    <source>
        <dbReference type="SAM" id="MobiDB-lite"/>
    </source>
</evidence>
<dbReference type="AlphaFoldDB" id="A0AAD1S8X2"/>
<organism evidence="2 3">
    <name type="scientific">Pelobates cultripes</name>
    <name type="common">Western spadefoot toad</name>
    <dbReference type="NCBI Taxonomy" id="61616"/>
    <lineage>
        <taxon>Eukaryota</taxon>
        <taxon>Metazoa</taxon>
        <taxon>Chordata</taxon>
        <taxon>Craniata</taxon>
        <taxon>Vertebrata</taxon>
        <taxon>Euteleostomi</taxon>
        <taxon>Amphibia</taxon>
        <taxon>Batrachia</taxon>
        <taxon>Anura</taxon>
        <taxon>Pelobatoidea</taxon>
        <taxon>Pelobatidae</taxon>
        <taxon>Pelobates</taxon>
    </lineage>
</organism>
<dbReference type="Proteomes" id="UP001295444">
    <property type="component" value="Chromosome 05"/>
</dbReference>
<dbReference type="EMBL" id="OW240916">
    <property type="protein sequence ID" value="CAH2293803.1"/>
    <property type="molecule type" value="Genomic_DNA"/>
</dbReference>
<name>A0AAD1S8X2_PELCU</name>
<evidence type="ECO:0000313" key="2">
    <source>
        <dbReference type="EMBL" id="CAH2293803.1"/>
    </source>
</evidence>
<feature type="compositionally biased region" description="Polar residues" evidence="1">
    <location>
        <begin position="57"/>
        <end position="69"/>
    </location>
</feature>
<sequence>MAVATCAHTKEKTRPLNQAGGYTVRVLGEIGGQGATSRGTQKGHRLTHSSADKHPPQTHTPSHSQSQKLAPTWTGLPA</sequence>
<proteinExistence type="predicted"/>
<reference evidence="2" key="1">
    <citation type="submission" date="2022-03" db="EMBL/GenBank/DDBJ databases">
        <authorList>
            <person name="Alioto T."/>
            <person name="Alioto T."/>
            <person name="Gomez Garrido J."/>
        </authorList>
    </citation>
    <scope>NUCLEOTIDE SEQUENCE</scope>
</reference>